<dbReference type="Pfam" id="PF00288">
    <property type="entry name" value="GHMP_kinases_N"/>
    <property type="match status" value="1"/>
</dbReference>
<dbReference type="PANTHER" id="PTHR20861:SF1">
    <property type="entry name" value="HOMOSERINE KINASE"/>
    <property type="match status" value="1"/>
</dbReference>
<dbReference type="UniPathway" id="UPA00050">
    <property type="reaction ID" value="UER00064"/>
</dbReference>
<dbReference type="Proteomes" id="UP000253891">
    <property type="component" value="Unassembled WGS sequence"/>
</dbReference>
<dbReference type="SUPFAM" id="SSF55060">
    <property type="entry name" value="GHMP Kinase, C-terminal domain"/>
    <property type="match status" value="1"/>
</dbReference>
<keyword evidence="6 13" id="KW-0808">Transferase</keyword>
<comment type="subcellular location">
    <subcellularLocation>
        <location evidence="13">Cytoplasm</location>
    </subcellularLocation>
</comment>
<evidence type="ECO:0000259" key="15">
    <source>
        <dbReference type="Pfam" id="PF08544"/>
    </source>
</evidence>
<evidence type="ECO:0000256" key="9">
    <source>
        <dbReference type="ARBA" id="ARBA00022777"/>
    </source>
</evidence>
<feature type="domain" description="GHMP kinase C-terminal" evidence="15">
    <location>
        <begin position="195"/>
        <end position="268"/>
    </location>
</feature>
<dbReference type="PIRSF" id="PIRSF000676">
    <property type="entry name" value="Homoser_kin"/>
    <property type="match status" value="1"/>
</dbReference>
<dbReference type="Pfam" id="PF08544">
    <property type="entry name" value="GHMP_kinases_C"/>
    <property type="match status" value="1"/>
</dbReference>
<dbReference type="HAMAP" id="MF_00384">
    <property type="entry name" value="Homoser_kinase"/>
    <property type="match status" value="1"/>
</dbReference>
<dbReference type="AlphaFoldDB" id="A0A0K8MIU9"/>
<comment type="similarity">
    <text evidence="2 13">Belongs to the GHMP kinase family. Homoserine kinase subfamily.</text>
</comment>
<dbReference type="PRINTS" id="PR00958">
    <property type="entry name" value="HOMSERKINASE"/>
</dbReference>
<proteinExistence type="inferred from homology"/>
<dbReference type="PANTHER" id="PTHR20861">
    <property type="entry name" value="HOMOSERINE/4-DIPHOSPHOCYTIDYL-2-C-METHYL-D-ERYTHRITOL KINASE"/>
    <property type="match status" value="1"/>
</dbReference>
<dbReference type="EC" id="2.7.1.39" evidence="3 13"/>
<dbReference type="InterPro" id="IPR020568">
    <property type="entry name" value="Ribosomal_Su5_D2-typ_SF"/>
</dbReference>
<keyword evidence="8 13" id="KW-0547">Nucleotide-binding</keyword>
<evidence type="ECO:0000256" key="4">
    <source>
        <dbReference type="ARBA" id="ARBA00017858"/>
    </source>
</evidence>
<organism evidence="16 17">
    <name type="scientific">Fructobacillus ficulneus</name>
    <dbReference type="NCBI Taxonomy" id="157463"/>
    <lineage>
        <taxon>Bacteria</taxon>
        <taxon>Bacillati</taxon>
        <taxon>Bacillota</taxon>
        <taxon>Bacilli</taxon>
        <taxon>Lactobacillales</taxon>
        <taxon>Lactobacillaceae</taxon>
        <taxon>Fructobacillus</taxon>
    </lineage>
</organism>
<dbReference type="InterPro" id="IPR006203">
    <property type="entry name" value="GHMP_knse_ATP-bd_CS"/>
</dbReference>
<comment type="catalytic activity">
    <reaction evidence="11 13">
        <text>L-homoserine + ATP = O-phospho-L-homoserine + ADP + H(+)</text>
        <dbReference type="Rhea" id="RHEA:13985"/>
        <dbReference type="ChEBI" id="CHEBI:15378"/>
        <dbReference type="ChEBI" id="CHEBI:30616"/>
        <dbReference type="ChEBI" id="CHEBI:57476"/>
        <dbReference type="ChEBI" id="CHEBI:57590"/>
        <dbReference type="ChEBI" id="CHEBI:456216"/>
        <dbReference type="EC" id="2.7.1.39"/>
    </reaction>
</comment>
<dbReference type="GO" id="GO:0009088">
    <property type="term" value="P:threonine biosynthetic process"/>
    <property type="evidence" value="ECO:0007669"/>
    <property type="project" value="UniProtKB-UniRule"/>
</dbReference>
<keyword evidence="5 13" id="KW-0028">Amino-acid biosynthesis</keyword>
<evidence type="ECO:0000256" key="1">
    <source>
        <dbReference type="ARBA" id="ARBA00005015"/>
    </source>
</evidence>
<evidence type="ECO:0000256" key="10">
    <source>
        <dbReference type="ARBA" id="ARBA00022840"/>
    </source>
</evidence>
<gene>
    <name evidence="13 16" type="primary">thrB</name>
    <name evidence="16" type="ORF">FFIC_284790</name>
</gene>
<keyword evidence="10 13" id="KW-0067">ATP-binding</keyword>
<dbReference type="Gene3D" id="3.30.230.10">
    <property type="match status" value="1"/>
</dbReference>
<dbReference type="STRING" id="157463.GCA_001047075_01345"/>
<dbReference type="Gene3D" id="3.30.70.890">
    <property type="entry name" value="GHMP kinase, C-terminal domain"/>
    <property type="match status" value="1"/>
</dbReference>
<evidence type="ECO:0000256" key="3">
    <source>
        <dbReference type="ARBA" id="ARBA00012078"/>
    </source>
</evidence>
<evidence type="ECO:0000313" key="16">
    <source>
        <dbReference type="EMBL" id="GAP00461.1"/>
    </source>
</evidence>
<reference evidence="16 17" key="1">
    <citation type="journal article" date="2015" name="BMC Genomics">
        <title>Comparative genomics of Fructobacillus spp. and Leuconostoc spp. reveals niche-specific evolution of Fructobacillus spp.</title>
        <authorList>
            <person name="Endo A."/>
            <person name="Tanizawa Y."/>
            <person name="Tanaka N."/>
            <person name="Maeno S."/>
            <person name="Kumar H."/>
            <person name="Shiwa Y."/>
            <person name="Okada S."/>
            <person name="Yoshikawa H."/>
            <person name="Dicks L."/>
            <person name="Nakagawa J."/>
            <person name="Arita M."/>
        </authorList>
    </citation>
    <scope>NUCLEOTIDE SEQUENCE [LARGE SCALE GENOMIC DNA]</scope>
    <source>
        <strain evidence="16 17">JCM 12225</strain>
    </source>
</reference>
<feature type="domain" description="GHMP kinase N-terminal" evidence="14">
    <location>
        <begin position="55"/>
        <end position="133"/>
    </location>
</feature>
<comment type="pathway">
    <text evidence="1 13">Amino-acid biosynthesis; L-threonine biosynthesis; L-threonine from L-aspartate: step 4/5.</text>
</comment>
<evidence type="ECO:0000256" key="6">
    <source>
        <dbReference type="ARBA" id="ARBA00022679"/>
    </source>
</evidence>
<keyword evidence="9 13" id="KW-0418">Kinase</keyword>
<dbReference type="PROSITE" id="PS00627">
    <property type="entry name" value="GHMP_KINASES_ATP"/>
    <property type="match status" value="1"/>
</dbReference>
<evidence type="ECO:0000256" key="7">
    <source>
        <dbReference type="ARBA" id="ARBA00022697"/>
    </source>
</evidence>
<evidence type="ECO:0000256" key="13">
    <source>
        <dbReference type="HAMAP-Rule" id="MF_00384"/>
    </source>
</evidence>
<evidence type="ECO:0000256" key="12">
    <source>
        <dbReference type="ARBA" id="ARBA00049954"/>
    </source>
</evidence>
<evidence type="ECO:0000256" key="2">
    <source>
        <dbReference type="ARBA" id="ARBA00007370"/>
    </source>
</evidence>
<name>A0A0K8MIU9_9LACO</name>
<keyword evidence="17" id="KW-1185">Reference proteome</keyword>
<dbReference type="OrthoDB" id="9769912at2"/>
<dbReference type="InterPro" id="IPR000870">
    <property type="entry name" value="Homoserine_kinase"/>
</dbReference>
<evidence type="ECO:0000259" key="14">
    <source>
        <dbReference type="Pfam" id="PF00288"/>
    </source>
</evidence>
<dbReference type="NCBIfam" id="TIGR00191">
    <property type="entry name" value="thrB"/>
    <property type="match status" value="1"/>
</dbReference>
<keyword evidence="13" id="KW-0963">Cytoplasm</keyword>
<dbReference type="SUPFAM" id="SSF54211">
    <property type="entry name" value="Ribosomal protein S5 domain 2-like"/>
    <property type="match status" value="1"/>
</dbReference>
<keyword evidence="7 13" id="KW-0791">Threonine biosynthesis</keyword>
<feature type="binding site" evidence="13">
    <location>
        <begin position="80"/>
        <end position="90"/>
    </location>
    <ligand>
        <name>ATP</name>
        <dbReference type="ChEBI" id="CHEBI:30616"/>
    </ligand>
</feature>
<evidence type="ECO:0000256" key="11">
    <source>
        <dbReference type="ARBA" id="ARBA00049375"/>
    </source>
</evidence>
<accession>A0A0K8MIU9</accession>
<evidence type="ECO:0000256" key="5">
    <source>
        <dbReference type="ARBA" id="ARBA00022605"/>
    </source>
</evidence>
<comment type="function">
    <text evidence="12 13">Catalyzes the ATP-dependent phosphorylation of L-homoserine to L-homoserine phosphate.</text>
</comment>
<dbReference type="InterPro" id="IPR013750">
    <property type="entry name" value="GHMP_kinase_C_dom"/>
</dbReference>
<dbReference type="InterPro" id="IPR006204">
    <property type="entry name" value="GHMP_kinase_N_dom"/>
</dbReference>
<dbReference type="EMBL" id="DF968005">
    <property type="protein sequence ID" value="GAP00461.1"/>
    <property type="molecule type" value="Genomic_DNA"/>
</dbReference>
<sequence length="293" mass="31071">MLTITVPASSANLGLGFDCLGLALDFNLTLTLGEARSSWLVHHPYGPEVPTNEENLVIETALMVDPSIQPYEITVTSQIPLARGLGSSSSALVAGLALGHWLAEGKIDKEQIFQESAALEGHPDNVAPTIFGGLQLTGETATGVKTTALPFPNDLAALTFIPNYPLKTAEARAALPAQLPLKSAALQSQRLANLVVACYEGDTRALQHLVEGDHLHEPFRASLAPEFLTIRAELHRLGLAGTYLSGAGPTVVSLINKTQAQPIEKAINQLDLDGQLVLLPIQSSGLQINKTND</sequence>
<dbReference type="InterPro" id="IPR014721">
    <property type="entry name" value="Ribsml_uS5_D2-typ_fold_subgr"/>
</dbReference>
<dbReference type="RefSeq" id="WP_061993752.1">
    <property type="nucleotide sequence ID" value="NZ_DF968005.1"/>
</dbReference>
<dbReference type="InterPro" id="IPR036554">
    <property type="entry name" value="GHMP_kinase_C_sf"/>
</dbReference>
<dbReference type="GO" id="GO:0005737">
    <property type="term" value="C:cytoplasm"/>
    <property type="evidence" value="ECO:0007669"/>
    <property type="project" value="UniProtKB-SubCell"/>
</dbReference>
<evidence type="ECO:0000256" key="8">
    <source>
        <dbReference type="ARBA" id="ARBA00022741"/>
    </source>
</evidence>
<dbReference type="GO" id="GO:0005524">
    <property type="term" value="F:ATP binding"/>
    <property type="evidence" value="ECO:0007669"/>
    <property type="project" value="UniProtKB-UniRule"/>
</dbReference>
<protein>
    <recommendedName>
        <fullName evidence="4 13">Homoserine kinase</fullName>
        <shortName evidence="13">HK</shortName>
        <shortName evidence="13">HSK</shortName>
        <ecNumber evidence="3 13">2.7.1.39</ecNumber>
    </recommendedName>
</protein>
<dbReference type="GO" id="GO:0004413">
    <property type="term" value="F:homoserine kinase activity"/>
    <property type="evidence" value="ECO:0007669"/>
    <property type="project" value="UniProtKB-UniRule"/>
</dbReference>
<evidence type="ECO:0000313" key="17">
    <source>
        <dbReference type="Proteomes" id="UP000253891"/>
    </source>
</evidence>